<feature type="transmembrane region" description="Helical" evidence="1">
    <location>
        <begin position="103"/>
        <end position="124"/>
    </location>
</feature>
<feature type="transmembrane region" description="Helical" evidence="1">
    <location>
        <begin position="473"/>
        <end position="496"/>
    </location>
</feature>
<feature type="transmembrane region" description="Helical" evidence="1">
    <location>
        <begin position="442"/>
        <end position="461"/>
    </location>
</feature>
<feature type="transmembrane region" description="Helical" evidence="1">
    <location>
        <begin position="402"/>
        <end position="422"/>
    </location>
</feature>
<evidence type="ECO:0000313" key="3">
    <source>
        <dbReference type="Proteomes" id="UP001610334"/>
    </source>
</evidence>
<protein>
    <submittedName>
        <fullName evidence="2">Uncharacterized protein</fullName>
    </submittedName>
</protein>
<feature type="transmembrane region" description="Helical" evidence="1">
    <location>
        <begin position="212"/>
        <end position="233"/>
    </location>
</feature>
<feature type="non-terminal residue" evidence="2">
    <location>
        <position position="1"/>
    </location>
</feature>
<reference evidence="2 3" key="1">
    <citation type="submission" date="2024-07" db="EMBL/GenBank/DDBJ databases">
        <title>Section-level genome sequencing and comparative genomics of Aspergillus sections Usti and Cavernicolus.</title>
        <authorList>
            <consortium name="Lawrence Berkeley National Laboratory"/>
            <person name="Nybo J.L."/>
            <person name="Vesth T.C."/>
            <person name="Theobald S."/>
            <person name="Frisvad J.C."/>
            <person name="Larsen T.O."/>
            <person name="Kjaerboelling I."/>
            <person name="Rothschild-Mancinelli K."/>
            <person name="Lyhne E.K."/>
            <person name="Kogle M.E."/>
            <person name="Barry K."/>
            <person name="Clum A."/>
            <person name="Na H."/>
            <person name="Ledsgaard L."/>
            <person name="Lin J."/>
            <person name="Lipzen A."/>
            <person name="Kuo A."/>
            <person name="Riley R."/>
            <person name="Mondo S."/>
            <person name="Labutti K."/>
            <person name="Haridas S."/>
            <person name="Pangalinan J."/>
            <person name="Salamov A.A."/>
            <person name="Simmons B.A."/>
            <person name="Magnuson J.K."/>
            <person name="Chen J."/>
            <person name="Drula E."/>
            <person name="Henrissat B."/>
            <person name="Wiebenga A."/>
            <person name="Lubbers R.J."/>
            <person name="Gomes A.C."/>
            <person name="Makela M.R."/>
            <person name="Stajich J."/>
            <person name="Grigoriev I.V."/>
            <person name="Mortensen U.H."/>
            <person name="De Vries R.P."/>
            <person name="Baker S.E."/>
            <person name="Andersen M.R."/>
        </authorList>
    </citation>
    <scope>NUCLEOTIDE SEQUENCE [LARGE SCALE GENOMIC DNA]</scope>
    <source>
        <strain evidence="2 3">CBS 588.65</strain>
    </source>
</reference>
<gene>
    <name evidence="2" type="ORF">BJX63DRAFT_397623</name>
</gene>
<keyword evidence="1" id="KW-0472">Membrane</keyword>
<name>A0ABR4H9G9_9EURO</name>
<comment type="caution">
    <text evidence="2">The sequence shown here is derived from an EMBL/GenBank/DDBJ whole genome shotgun (WGS) entry which is preliminary data.</text>
</comment>
<sequence length="538" mass="61268">MSHLKISPLWQLLNKNRLLLRIFMLPCLALACGSASFRQILKHIWQPRKTFDPKFNGALSVLLTIIVSRAKKLNLLFYLWLIFMVFVVNDFDVQMSHPQTSQWYRETCFCLALAQISAILFFALRVENSECSRCSQKRFSLADVTGEGRNTRSVYFVSTPAVGSSRLNKRIKRFLDQGNTLLARFYVNYVARYSGKKLDDKTKKRLLSDSTFMARGIQALGFLLSIPMLWQWIRSSSNPILASRKEIHGLLLIILGRNMQGALLWTPWDLVAHHALEVDGVLYELKRASGLNDSIEIQNPPLRLKDAKASGREILSRTHVGGTFFTNDEILKCGDELIQISPNYDPIVYNCQALRFNLFRRIMDDRQPNTNKGLRTDWSYEHPNNIIPMILTFSLFINGFDPFSNCCTLSGMLSCMLGIVHFNHMLKGITYGTSTAYGRRFCLRRTSFMVGGMLLFVRVASTPTLKTGLAGRSTLGTALVVLLHLQYGLSAIAWLFQVGQGYVNRNKKELEVLRLKAIIRILIALIASIMLYVERSRK</sequence>
<feature type="transmembrane region" description="Helical" evidence="1">
    <location>
        <begin position="20"/>
        <end position="41"/>
    </location>
</feature>
<evidence type="ECO:0000313" key="2">
    <source>
        <dbReference type="EMBL" id="KAL2812119.1"/>
    </source>
</evidence>
<dbReference type="EMBL" id="JBFXLT010000051">
    <property type="protein sequence ID" value="KAL2812119.1"/>
    <property type="molecule type" value="Genomic_DNA"/>
</dbReference>
<evidence type="ECO:0000256" key="1">
    <source>
        <dbReference type="SAM" id="Phobius"/>
    </source>
</evidence>
<keyword evidence="3" id="KW-1185">Reference proteome</keyword>
<feature type="transmembrane region" description="Helical" evidence="1">
    <location>
        <begin position="73"/>
        <end position="91"/>
    </location>
</feature>
<organism evidence="2 3">
    <name type="scientific">Aspergillus granulosus</name>
    <dbReference type="NCBI Taxonomy" id="176169"/>
    <lineage>
        <taxon>Eukaryota</taxon>
        <taxon>Fungi</taxon>
        <taxon>Dikarya</taxon>
        <taxon>Ascomycota</taxon>
        <taxon>Pezizomycotina</taxon>
        <taxon>Eurotiomycetes</taxon>
        <taxon>Eurotiomycetidae</taxon>
        <taxon>Eurotiales</taxon>
        <taxon>Aspergillaceae</taxon>
        <taxon>Aspergillus</taxon>
        <taxon>Aspergillus subgen. Nidulantes</taxon>
    </lineage>
</organism>
<accession>A0ABR4H9G9</accession>
<dbReference type="Proteomes" id="UP001610334">
    <property type="component" value="Unassembled WGS sequence"/>
</dbReference>
<dbReference type="PROSITE" id="PS51257">
    <property type="entry name" value="PROKAR_LIPOPROTEIN"/>
    <property type="match status" value="1"/>
</dbReference>
<proteinExistence type="predicted"/>
<keyword evidence="1" id="KW-0812">Transmembrane</keyword>
<keyword evidence="1" id="KW-1133">Transmembrane helix</keyword>
<feature type="transmembrane region" description="Helical" evidence="1">
    <location>
        <begin position="517"/>
        <end position="533"/>
    </location>
</feature>